<feature type="region of interest" description="Disordered" evidence="1">
    <location>
        <begin position="543"/>
        <end position="568"/>
    </location>
</feature>
<protein>
    <submittedName>
        <fullName evidence="3">Transcriptional regulator</fullName>
    </submittedName>
</protein>
<evidence type="ECO:0000259" key="2">
    <source>
        <dbReference type="Pfam" id="PF04326"/>
    </source>
</evidence>
<proteinExistence type="predicted"/>
<dbReference type="InterPro" id="IPR038475">
    <property type="entry name" value="RecG_C_sf"/>
</dbReference>
<dbReference type="PANTHER" id="PTHR30595:SF6">
    <property type="entry name" value="SCHLAFEN ALBA-2 DOMAIN-CONTAINING PROTEIN"/>
    <property type="match status" value="1"/>
</dbReference>
<gene>
    <name evidence="3" type="ORF">SHD_4133</name>
</gene>
<evidence type="ECO:0000313" key="3">
    <source>
        <dbReference type="EMBL" id="ESE39924.1"/>
    </source>
</evidence>
<dbReference type="InterPro" id="IPR007421">
    <property type="entry name" value="Schlafen_AlbA_2_dom"/>
</dbReference>
<organism evidence="3 4">
    <name type="scientific">Shewanella decolorationis S12</name>
    <dbReference type="NCBI Taxonomy" id="1353536"/>
    <lineage>
        <taxon>Bacteria</taxon>
        <taxon>Pseudomonadati</taxon>
        <taxon>Pseudomonadota</taxon>
        <taxon>Gammaproteobacteria</taxon>
        <taxon>Alteromonadales</taxon>
        <taxon>Shewanellaceae</taxon>
        <taxon>Shewanella</taxon>
    </lineage>
</organism>
<feature type="domain" description="Schlafen AlbA-2" evidence="2">
    <location>
        <begin position="17"/>
        <end position="146"/>
    </location>
</feature>
<name>A0ABN0PJ48_9GAMM</name>
<sequence>MTENSQLQEIDIATQQESVELECKLASGRDGQGALPHDMWESYSAFANTRGGLILLGVKEKKGQFSVEGIAQPAPLLKNLWDIVNNPQKVSVNLLSETDVRLATLEGKTVIAIQVPRAPRESRPVFINGNPLNGTYVRRYETDQKCQQLAIQRMLAEQEEVRDNRIFEHFGLEDIDAESLRVYRQMFVAAKPDHVFLTYNDLKFLESIRAWRKDRVTGKQGLTLAGIVMFGTWQALQDALPSYALDYREQDGHNERWVDRIYTDGSWSGNAFDFYRKVYRKLTADLKVPFGLVGDQRIDHTPAHEAIREALVNTLAHADYTADGNILIEKHPDFIGFRNQGLMRVPIQEAIAGGNSQCRNPAIHQMFLNIGLSEKAGSGVPNIYRNCKRQDWQIPHLYENDVLGQTLLELRMVNIASDELIQRLVARFGAGFNQLSQLKRTILITAMTEAWFNHERICSLTSEHTREVTIALSQLVSGGYLESSGQHKSKIYHLKGIEVPAPDNNAGKSISFVASPTDVQLSLFTADSTALVTDAEYSDTDGNNDLAVDIDNRGPDLTPDIDNRGPDLAPDMGNSGPDLAPAHEAAFDKQAQDLWANLKQITQPLLALSERKRTKAAIEQVIVELCQAAEPRCLKLADIALLLTMKPDTLRKNYLREMVKRQQLYLAYPTVPNHPEQGYTTKNNTQQN</sequence>
<dbReference type="InterPro" id="IPR038461">
    <property type="entry name" value="Schlafen_AlbA_2_dom_sf"/>
</dbReference>
<dbReference type="PANTHER" id="PTHR30595">
    <property type="entry name" value="GLPR-RELATED TRANSCRIPTIONAL REPRESSOR"/>
    <property type="match status" value="1"/>
</dbReference>
<dbReference type="EMBL" id="AXZL01000076">
    <property type="protein sequence ID" value="ESE39924.1"/>
    <property type="molecule type" value="Genomic_DNA"/>
</dbReference>
<evidence type="ECO:0000256" key="1">
    <source>
        <dbReference type="SAM" id="MobiDB-lite"/>
    </source>
</evidence>
<dbReference type="Pfam" id="PF04326">
    <property type="entry name" value="SLFN_AlbA_2"/>
    <property type="match status" value="1"/>
</dbReference>
<evidence type="ECO:0000313" key="4">
    <source>
        <dbReference type="Proteomes" id="UP000017548"/>
    </source>
</evidence>
<keyword evidence="4" id="KW-1185">Reference proteome</keyword>
<reference evidence="3 4" key="1">
    <citation type="journal article" date="2013" name="Genome Announc.">
        <title>Draft Genome Sequence of Shewanella decolorationis S12, a Dye-Degrading Bacterium Isolated from a Wastewater Treatment Plant.</title>
        <authorList>
            <person name="Xu M."/>
            <person name="Fang Y."/>
            <person name="Liu J."/>
            <person name="Chen X."/>
            <person name="Sun G."/>
            <person name="Guo J."/>
            <person name="Hua Z."/>
            <person name="Tu Q."/>
            <person name="Wu L."/>
            <person name="Zhou J."/>
            <person name="Liu X."/>
        </authorList>
    </citation>
    <scope>NUCLEOTIDE SEQUENCE [LARGE SCALE GENOMIC DNA]</scope>
    <source>
        <strain evidence="3 4">S12</strain>
    </source>
</reference>
<dbReference type="Gene3D" id="3.30.565.60">
    <property type="match status" value="1"/>
</dbReference>
<accession>A0ABN0PJ48</accession>
<dbReference type="Gene3D" id="3.30.950.30">
    <property type="entry name" value="Schlafen, AAA domain"/>
    <property type="match status" value="1"/>
</dbReference>
<dbReference type="RefSeq" id="WP_023268971.1">
    <property type="nucleotide sequence ID" value="NZ_AXZL01000076.1"/>
</dbReference>
<dbReference type="Proteomes" id="UP000017548">
    <property type="component" value="Unassembled WGS sequence"/>
</dbReference>
<dbReference type="Pfam" id="PF13749">
    <property type="entry name" value="HATPase_c_4"/>
    <property type="match status" value="1"/>
</dbReference>
<comment type="caution">
    <text evidence="3">The sequence shown here is derived from an EMBL/GenBank/DDBJ whole genome shotgun (WGS) entry which is preliminary data.</text>
</comment>